<comment type="similarity">
    <text evidence="11">Belongs to the ABC transporter superfamily. Carbohydrate uptake transporter-1 (CUT1) (TC 3.A.1.1) family.</text>
</comment>
<dbReference type="Pfam" id="PF00005">
    <property type="entry name" value="ABC_tran"/>
    <property type="match status" value="1"/>
</dbReference>
<dbReference type="InterPro" id="IPR008995">
    <property type="entry name" value="Mo/tungstate-bd_C_term_dom"/>
</dbReference>
<protein>
    <recommendedName>
        <fullName evidence="13">ABC-type D-xylose/L-arabinose transporter</fullName>
        <ecNumber evidence="13">7.5.2.13</ecNumber>
    </recommendedName>
</protein>
<comment type="catalytic activity">
    <reaction evidence="8">
        <text>D-xylose(out) + ATP + H2O = D-xylose(in) + ADP + phosphate + H(+)</text>
        <dbReference type="Rhea" id="RHEA:29899"/>
        <dbReference type="ChEBI" id="CHEBI:15377"/>
        <dbReference type="ChEBI" id="CHEBI:15378"/>
        <dbReference type="ChEBI" id="CHEBI:30616"/>
        <dbReference type="ChEBI" id="CHEBI:43474"/>
        <dbReference type="ChEBI" id="CHEBI:53455"/>
        <dbReference type="ChEBI" id="CHEBI:456216"/>
        <dbReference type="EC" id="7.5.2.13"/>
    </reaction>
    <physiologicalReaction direction="left-to-right" evidence="8">
        <dbReference type="Rhea" id="RHEA:29900"/>
    </physiologicalReaction>
</comment>
<evidence type="ECO:0000256" key="2">
    <source>
        <dbReference type="ARBA" id="ARBA00022448"/>
    </source>
</evidence>
<evidence type="ECO:0000256" key="7">
    <source>
        <dbReference type="ARBA" id="ARBA00023136"/>
    </source>
</evidence>
<evidence type="ECO:0000256" key="1">
    <source>
        <dbReference type="ARBA" id="ARBA00004202"/>
    </source>
</evidence>
<dbReference type="Proteomes" id="UP000243250">
    <property type="component" value="Unassembled WGS sequence"/>
</dbReference>
<evidence type="ECO:0000256" key="4">
    <source>
        <dbReference type="ARBA" id="ARBA00022741"/>
    </source>
</evidence>
<dbReference type="STRING" id="555875.SAMN04488124_3058"/>
<dbReference type="SMART" id="SM00382">
    <property type="entry name" value="AAA"/>
    <property type="match status" value="1"/>
</dbReference>
<dbReference type="InterPro" id="IPR027417">
    <property type="entry name" value="P-loop_NTPase"/>
</dbReference>
<dbReference type="GO" id="GO:0008643">
    <property type="term" value="P:carbohydrate transport"/>
    <property type="evidence" value="ECO:0007669"/>
    <property type="project" value="InterPro"/>
</dbReference>
<dbReference type="Pfam" id="PF08402">
    <property type="entry name" value="TOBE_2"/>
    <property type="match status" value="1"/>
</dbReference>
<keyword evidence="5 15" id="KW-0067">ATP-binding</keyword>
<keyword evidence="2" id="KW-0813">Transport</keyword>
<evidence type="ECO:0000259" key="14">
    <source>
        <dbReference type="PROSITE" id="PS50893"/>
    </source>
</evidence>
<comment type="catalytic activity">
    <reaction evidence="9">
        <text>L-arabinose(out) + ATP + H2O = L-arabinose(in) + ADP + phosphate + H(+)</text>
        <dbReference type="Rhea" id="RHEA:30007"/>
        <dbReference type="ChEBI" id="CHEBI:15377"/>
        <dbReference type="ChEBI" id="CHEBI:15378"/>
        <dbReference type="ChEBI" id="CHEBI:17535"/>
        <dbReference type="ChEBI" id="CHEBI:30616"/>
        <dbReference type="ChEBI" id="CHEBI:43474"/>
        <dbReference type="ChEBI" id="CHEBI:456216"/>
        <dbReference type="EC" id="7.5.2.13"/>
    </reaction>
    <physiologicalReaction direction="left-to-right" evidence="9">
        <dbReference type="Rhea" id="RHEA:30008"/>
    </physiologicalReaction>
</comment>
<dbReference type="EC" id="7.5.2.13" evidence="13"/>
<dbReference type="InterPro" id="IPR013611">
    <property type="entry name" value="Transp-assoc_OB_typ2"/>
</dbReference>
<dbReference type="GO" id="GO:0016887">
    <property type="term" value="F:ATP hydrolysis activity"/>
    <property type="evidence" value="ECO:0007669"/>
    <property type="project" value="InterPro"/>
</dbReference>
<evidence type="ECO:0000256" key="11">
    <source>
        <dbReference type="ARBA" id="ARBA00061029"/>
    </source>
</evidence>
<comment type="subcellular location">
    <subcellularLocation>
        <location evidence="1">Cell membrane</location>
        <topology evidence="1">Peripheral membrane protein</topology>
    </subcellularLocation>
</comment>
<organism evidence="15 16">
    <name type="scientific">Halogeometricum limi</name>
    <dbReference type="NCBI Taxonomy" id="555875"/>
    <lineage>
        <taxon>Archaea</taxon>
        <taxon>Methanobacteriati</taxon>
        <taxon>Methanobacteriota</taxon>
        <taxon>Stenosarchaea group</taxon>
        <taxon>Halobacteria</taxon>
        <taxon>Halobacteriales</taxon>
        <taxon>Haloferacaceae</taxon>
        <taxon>Halogeometricum</taxon>
    </lineage>
</organism>
<sequence length="383" mass="41907">MSGITIDNVRKEYDSDAGTIRAVDDVSLDVADGEFLTIVGPSGSGKSTLLRMIAGLEDITDGEIRIGETVVNDIAPQNRGVAMVFQNYALYPHMSVRQNMSYGLKLTTDLGSDEIRRRVESTAEMMGIGDLLDKKPNNLSGGQQQRVATGRAIVRQPDVFLFDEPLSNLDAKLRLHMRTELQRIQDELDTTSVYVTHDQSEAMTMSDRIVILSEGTIQQVGTPAEVYAEPVNRFVADFIGSPSMNFFDVRLENGVLQGADFDYEIPSGLASTVEANRTAENLVLGIRPEHVSVDTEGEETVTATLDVLEHEGSDNYLYLSNGDTEWTVRVDGSTRFEWGESVEFTLPAEHLHVFDGETGENLVADEGATATTDGSSVTASVRE</sequence>
<dbReference type="PROSITE" id="PS50893">
    <property type="entry name" value="ABC_TRANSPORTER_2"/>
    <property type="match status" value="1"/>
</dbReference>
<keyword evidence="7" id="KW-0472">Membrane</keyword>
<evidence type="ECO:0000313" key="15">
    <source>
        <dbReference type="EMBL" id="SFR64536.1"/>
    </source>
</evidence>
<feature type="domain" description="ABC transporter" evidence="14">
    <location>
        <begin position="4"/>
        <end position="239"/>
    </location>
</feature>
<evidence type="ECO:0000313" key="16">
    <source>
        <dbReference type="Proteomes" id="UP000243250"/>
    </source>
</evidence>
<dbReference type="OrthoDB" id="18368at2157"/>
<dbReference type="InterPro" id="IPR047641">
    <property type="entry name" value="ABC_transpr_MalK/UgpC-like"/>
</dbReference>
<dbReference type="NCBIfam" id="NF008653">
    <property type="entry name" value="PRK11650.1"/>
    <property type="match status" value="1"/>
</dbReference>
<dbReference type="PANTHER" id="PTHR43875:SF15">
    <property type="entry name" value="TREHALOSE IMPORT ATP-BINDING PROTEIN SUGC"/>
    <property type="match status" value="1"/>
</dbReference>
<dbReference type="PANTHER" id="PTHR43875">
    <property type="entry name" value="MALTODEXTRIN IMPORT ATP-BINDING PROTEIN MSMX"/>
    <property type="match status" value="1"/>
</dbReference>
<name>A0A1I6ICX6_9EURY</name>
<evidence type="ECO:0000256" key="13">
    <source>
        <dbReference type="ARBA" id="ARBA00066315"/>
    </source>
</evidence>
<evidence type="ECO:0000256" key="10">
    <source>
        <dbReference type="ARBA" id="ARBA00053454"/>
    </source>
</evidence>
<dbReference type="AlphaFoldDB" id="A0A1I6ICX6"/>
<dbReference type="InterPro" id="IPR015855">
    <property type="entry name" value="ABC_transpr_MalK-like"/>
</dbReference>
<keyword evidence="4" id="KW-0547">Nucleotide-binding</keyword>
<dbReference type="Gene3D" id="3.40.50.300">
    <property type="entry name" value="P-loop containing nucleotide triphosphate hydrolases"/>
    <property type="match status" value="1"/>
</dbReference>
<evidence type="ECO:0000256" key="12">
    <source>
        <dbReference type="ARBA" id="ARBA00065962"/>
    </source>
</evidence>
<reference evidence="16" key="1">
    <citation type="submission" date="2016-10" db="EMBL/GenBank/DDBJ databases">
        <authorList>
            <person name="Varghese N."/>
            <person name="Submissions S."/>
        </authorList>
    </citation>
    <scope>NUCLEOTIDE SEQUENCE [LARGE SCALE GENOMIC DNA]</scope>
    <source>
        <strain evidence="16">CGMCC 1.8711</strain>
    </source>
</reference>
<dbReference type="RefSeq" id="WP_089882805.1">
    <property type="nucleotide sequence ID" value="NZ_FOYS01000005.1"/>
</dbReference>
<dbReference type="GO" id="GO:0140359">
    <property type="term" value="F:ABC-type transporter activity"/>
    <property type="evidence" value="ECO:0007669"/>
    <property type="project" value="InterPro"/>
</dbReference>
<keyword evidence="16" id="KW-1185">Reference proteome</keyword>
<dbReference type="GO" id="GO:0005524">
    <property type="term" value="F:ATP binding"/>
    <property type="evidence" value="ECO:0007669"/>
    <property type="project" value="UniProtKB-KW"/>
</dbReference>
<evidence type="ECO:0000256" key="6">
    <source>
        <dbReference type="ARBA" id="ARBA00022967"/>
    </source>
</evidence>
<keyword evidence="6" id="KW-1278">Translocase</keyword>
<evidence type="ECO:0000256" key="9">
    <source>
        <dbReference type="ARBA" id="ARBA00051890"/>
    </source>
</evidence>
<dbReference type="Gene3D" id="2.40.50.140">
    <property type="entry name" value="Nucleic acid-binding proteins"/>
    <property type="match status" value="1"/>
</dbReference>
<dbReference type="FunFam" id="3.40.50.300:FF:000042">
    <property type="entry name" value="Maltose/maltodextrin ABC transporter, ATP-binding protein"/>
    <property type="match status" value="1"/>
</dbReference>
<gene>
    <name evidence="15" type="ORF">SAMN04488124_3058</name>
</gene>
<dbReference type="CDD" id="cd03301">
    <property type="entry name" value="ABC_MalK_N"/>
    <property type="match status" value="1"/>
</dbReference>
<proteinExistence type="inferred from homology"/>
<evidence type="ECO:0000256" key="3">
    <source>
        <dbReference type="ARBA" id="ARBA00022475"/>
    </source>
</evidence>
<keyword evidence="3" id="KW-1003">Cell membrane</keyword>
<dbReference type="SUPFAM" id="SSF52540">
    <property type="entry name" value="P-loop containing nucleoside triphosphate hydrolases"/>
    <property type="match status" value="1"/>
</dbReference>
<dbReference type="InterPro" id="IPR003593">
    <property type="entry name" value="AAA+_ATPase"/>
</dbReference>
<dbReference type="Gene3D" id="2.40.50.100">
    <property type="match status" value="1"/>
</dbReference>
<dbReference type="GO" id="GO:0055052">
    <property type="term" value="C:ATP-binding cassette (ABC) transporter complex, substrate-binding subunit-containing"/>
    <property type="evidence" value="ECO:0007669"/>
    <property type="project" value="TreeGrafter"/>
</dbReference>
<accession>A0A1I6ICX6</accession>
<dbReference type="InterPro" id="IPR003439">
    <property type="entry name" value="ABC_transporter-like_ATP-bd"/>
</dbReference>
<comment type="subunit">
    <text evidence="12">The complex is composed of two ATP-binding proteins (XacJ and XacK), two transmembrane proteins (XacH and XacI) and a solute-binding protein (XacG).</text>
</comment>
<dbReference type="EMBL" id="FOYS01000005">
    <property type="protein sequence ID" value="SFR64536.1"/>
    <property type="molecule type" value="Genomic_DNA"/>
</dbReference>
<dbReference type="SUPFAM" id="SSF50331">
    <property type="entry name" value="MOP-like"/>
    <property type="match status" value="1"/>
</dbReference>
<evidence type="ECO:0000256" key="8">
    <source>
        <dbReference type="ARBA" id="ARBA00050355"/>
    </source>
</evidence>
<dbReference type="InterPro" id="IPR012340">
    <property type="entry name" value="NA-bd_OB-fold"/>
</dbReference>
<evidence type="ECO:0000256" key="5">
    <source>
        <dbReference type="ARBA" id="ARBA00022840"/>
    </source>
</evidence>
<comment type="function">
    <text evidence="10">Part of the ABC transporter complex XacGHIJK involved in the uptake of xylose and arabinose. Responsible for energy coupling to the transport system.</text>
</comment>